<proteinExistence type="predicted"/>
<sequence length="53" mass="6672">MPQMAPIMWLPLFIFFFFSIIMLMCTLYFLNKAEMMANKQMFLFDKKNFFWKW</sequence>
<protein>
    <submittedName>
        <fullName evidence="2">ATP synthase F0 subunit 8</fullName>
    </submittedName>
</protein>
<keyword evidence="1" id="KW-0472">Membrane</keyword>
<feature type="transmembrane region" description="Helical" evidence="1">
    <location>
        <begin position="6"/>
        <end position="30"/>
    </location>
</feature>
<gene>
    <name evidence="2" type="primary">ATP8</name>
    <name evidence="3" type="synonym">Atp8</name>
</gene>
<dbReference type="EMBL" id="MH542432">
    <property type="protein sequence ID" value="AYB71604.1"/>
    <property type="molecule type" value="Genomic_DNA"/>
</dbReference>
<evidence type="ECO:0000313" key="3">
    <source>
        <dbReference type="EMBL" id="AYB71604.1"/>
    </source>
</evidence>
<reference evidence="2" key="1">
    <citation type="journal article" date="2005" name="Proc. R. Soc. B">
        <title>Mitochondrial genomes suggest that hexapods and crustaceans are mutually paraphyletic.</title>
        <authorList>
            <person name="Cook C.E."/>
            <person name="Yue Q."/>
            <person name="Akam M."/>
        </authorList>
    </citation>
    <scope>NUCLEOTIDE SEQUENCE</scope>
</reference>
<organism evidence="2">
    <name type="scientific">Parhyale hawaiensis</name>
    <dbReference type="NCBI Taxonomy" id="317513"/>
    <lineage>
        <taxon>Eukaryota</taxon>
        <taxon>Metazoa</taxon>
        <taxon>Ecdysozoa</taxon>
        <taxon>Arthropoda</taxon>
        <taxon>Crustacea</taxon>
        <taxon>Multicrustacea</taxon>
        <taxon>Malacostraca</taxon>
        <taxon>Eumalacostraca</taxon>
        <taxon>Peracarida</taxon>
        <taxon>Amphipoda</taxon>
        <taxon>Senticaudata</taxon>
        <taxon>Talitrida</taxon>
        <taxon>Hyaloidea</taxon>
        <taxon>Hyalidae</taxon>
        <taxon>Parhyale</taxon>
    </lineage>
</organism>
<geneLocation type="mitochondrion" evidence="2"/>
<dbReference type="EMBL" id="AY639937">
    <property type="protein sequence ID" value="AAT69309.1"/>
    <property type="molecule type" value="Genomic_DNA"/>
</dbReference>
<dbReference type="AlphaFoldDB" id="Q6DVJ0"/>
<dbReference type="CTD" id="4509"/>
<dbReference type="RefSeq" id="YP_009515493.1">
    <property type="nucleotide sequence ID" value="NC_039402.1"/>
</dbReference>
<keyword evidence="1" id="KW-0812">Transmembrane</keyword>
<keyword evidence="1" id="KW-1133">Transmembrane helix</keyword>
<name>Q6DVJ0_9CRUS</name>
<evidence type="ECO:0000256" key="1">
    <source>
        <dbReference type="SAM" id="Phobius"/>
    </source>
</evidence>
<dbReference type="GeneID" id="38089274"/>
<accession>Q6DVJ0</accession>
<keyword evidence="2" id="KW-0496">Mitochondrion</keyword>
<reference evidence="3" key="2">
    <citation type="submission" date="2018-06" db="EMBL/GenBank/DDBJ databases">
        <title>Comparative mitochondrial genome analysis of talitrids Platorchestia sp. and Trinorchestia longiramus.</title>
        <authorList>
            <person name="Patra A.K."/>
            <person name="Kim M.-S."/>
            <person name="Yoo J.-Y."/>
            <person name="Yoon M.-G."/>
            <person name="Choi J.-H."/>
            <person name="Yang Y."/>
        </authorList>
    </citation>
    <scope>NUCLEOTIDE SEQUENCE</scope>
</reference>
<evidence type="ECO:0000313" key="2">
    <source>
        <dbReference type="EMBL" id="AAT69309.1"/>
    </source>
</evidence>